<protein>
    <submittedName>
        <fullName evidence="2">Uncharacterized protein</fullName>
    </submittedName>
</protein>
<dbReference type="EMBL" id="DF237648">
    <property type="protein sequence ID" value="GAQ90897.1"/>
    <property type="molecule type" value="Genomic_DNA"/>
</dbReference>
<proteinExistence type="predicted"/>
<reference evidence="2 3" key="1">
    <citation type="journal article" date="2014" name="Nat. Commun.">
        <title>Klebsormidium flaccidum genome reveals primary factors for plant terrestrial adaptation.</title>
        <authorList>
            <person name="Hori K."/>
            <person name="Maruyama F."/>
            <person name="Fujisawa T."/>
            <person name="Togashi T."/>
            <person name="Yamamoto N."/>
            <person name="Seo M."/>
            <person name="Sato S."/>
            <person name="Yamada T."/>
            <person name="Mori H."/>
            <person name="Tajima N."/>
            <person name="Moriyama T."/>
            <person name="Ikeuchi M."/>
            <person name="Watanabe M."/>
            <person name="Wada H."/>
            <person name="Kobayashi K."/>
            <person name="Saito M."/>
            <person name="Masuda T."/>
            <person name="Sasaki-Sekimoto Y."/>
            <person name="Mashiguchi K."/>
            <person name="Awai K."/>
            <person name="Shimojima M."/>
            <person name="Masuda S."/>
            <person name="Iwai M."/>
            <person name="Nobusawa T."/>
            <person name="Narise T."/>
            <person name="Kondo S."/>
            <person name="Saito H."/>
            <person name="Sato R."/>
            <person name="Murakawa M."/>
            <person name="Ihara Y."/>
            <person name="Oshima-Yamada Y."/>
            <person name="Ohtaka K."/>
            <person name="Satoh M."/>
            <person name="Sonobe K."/>
            <person name="Ishii M."/>
            <person name="Ohtani R."/>
            <person name="Kanamori-Sato M."/>
            <person name="Honoki R."/>
            <person name="Miyazaki D."/>
            <person name="Mochizuki H."/>
            <person name="Umetsu J."/>
            <person name="Higashi K."/>
            <person name="Shibata D."/>
            <person name="Kamiya Y."/>
            <person name="Sato N."/>
            <person name="Nakamura Y."/>
            <person name="Tabata S."/>
            <person name="Ida S."/>
            <person name="Kurokawa K."/>
            <person name="Ohta H."/>
        </authorList>
    </citation>
    <scope>NUCLEOTIDE SEQUENCE [LARGE SCALE GENOMIC DNA]</scope>
    <source>
        <strain evidence="2 3">NIES-2285</strain>
    </source>
</reference>
<dbReference type="OMA" id="EYLEWST"/>
<evidence type="ECO:0000313" key="2">
    <source>
        <dbReference type="EMBL" id="GAQ90897.1"/>
    </source>
</evidence>
<dbReference type="OrthoDB" id="10253919at2759"/>
<accession>A0A1Y1IQJ7</accession>
<evidence type="ECO:0000256" key="1">
    <source>
        <dbReference type="SAM" id="MobiDB-lite"/>
    </source>
</evidence>
<keyword evidence="3" id="KW-1185">Reference proteome</keyword>
<dbReference type="AlphaFoldDB" id="A0A1Y1IQJ7"/>
<organism evidence="2 3">
    <name type="scientific">Klebsormidium nitens</name>
    <name type="common">Green alga</name>
    <name type="synonym">Ulothrix nitens</name>
    <dbReference type="NCBI Taxonomy" id="105231"/>
    <lineage>
        <taxon>Eukaryota</taxon>
        <taxon>Viridiplantae</taxon>
        <taxon>Streptophyta</taxon>
        <taxon>Klebsormidiophyceae</taxon>
        <taxon>Klebsormidiales</taxon>
        <taxon>Klebsormidiaceae</taxon>
        <taxon>Klebsormidium</taxon>
    </lineage>
</organism>
<feature type="region of interest" description="Disordered" evidence="1">
    <location>
        <begin position="147"/>
        <end position="168"/>
    </location>
</feature>
<evidence type="ECO:0000313" key="3">
    <source>
        <dbReference type="Proteomes" id="UP000054558"/>
    </source>
</evidence>
<name>A0A1Y1IQJ7_KLENI</name>
<sequence length="457" mass="49445">MAHARGSQAACRSLHGCPATTAGLASAQSTPQATRTAFSAHSPQAFLGLRGPAAFPGQYVQARDLQRSCQLLPSPNLLSHQQPPARKCSIESRGLPGVCRAAATGAPSAVPPRSPYFDPPGFVDDLTSAAEKRGWSDWISRQMDRAVKGTPSRNDGPRRQFLNPSKPSTPLVEPVTYKDISWTAFPRQVDVDTGSDSARWAAADKSRDVQDEYCEWSVTRDPVSKLITKVTFTSEGPEYWDYLASVNPDKVLALYQQHISADVKKADLFDTEGNYNRRNKWNSTTTRGAMHLIQDSNSLSAEIELAGGSSIVRTSDGQILEDSQDLIQCGQYGAPGRNSDPHIGSEVNALARANAFLTLKNPVALYIDGLDASTWTTPDGTDAQSFWKVTRGAPGLALRAVYEVPKDKGYTVGEIQTARGQRIEYGAQIADFIQIRLTGAACRIGEANFEPVEGCVG</sequence>
<dbReference type="Proteomes" id="UP000054558">
    <property type="component" value="Unassembled WGS sequence"/>
</dbReference>
<gene>
    <name evidence="2" type="ORF">KFL_006990030</name>
</gene>